<keyword evidence="5" id="KW-0804">Transcription</keyword>
<dbReference type="InterPro" id="IPR001867">
    <property type="entry name" value="OmpR/PhoB-type_DNA-bd"/>
</dbReference>
<name>A0ABU1R8B3_9BACT</name>
<evidence type="ECO:0000256" key="7">
    <source>
        <dbReference type="PROSITE-ProRule" id="PRU01091"/>
    </source>
</evidence>
<gene>
    <name evidence="10" type="ORF">J2W84_006684</name>
</gene>
<dbReference type="PROSITE" id="PS51755">
    <property type="entry name" value="OMPR_PHOB"/>
    <property type="match status" value="1"/>
</dbReference>
<dbReference type="CDD" id="cd00383">
    <property type="entry name" value="trans_reg_C"/>
    <property type="match status" value="1"/>
</dbReference>
<feature type="modified residue" description="4-aspartylphosphate" evidence="6">
    <location>
        <position position="51"/>
    </location>
</feature>
<evidence type="ECO:0000256" key="6">
    <source>
        <dbReference type="PROSITE-ProRule" id="PRU00169"/>
    </source>
</evidence>
<protein>
    <submittedName>
        <fullName evidence="10">Two-component system copper resistance phosphate regulon response regulator CusR</fullName>
    </submittedName>
</protein>
<keyword evidence="4 7" id="KW-0238">DNA-binding</keyword>
<dbReference type="EMBL" id="JAVDTI010000011">
    <property type="protein sequence ID" value="MDR6809608.1"/>
    <property type="molecule type" value="Genomic_DNA"/>
</dbReference>
<dbReference type="RefSeq" id="WP_309993301.1">
    <property type="nucleotide sequence ID" value="NZ_JAVDTI010000011.1"/>
</dbReference>
<evidence type="ECO:0000259" key="9">
    <source>
        <dbReference type="PROSITE" id="PS51755"/>
    </source>
</evidence>
<dbReference type="InterPro" id="IPR011006">
    <property type="entry name" value="CheY-like_superfamily"/>
</dbReference>
<evidence type="ECO:0000259" key="8">
    <source>
        <dbReference type="PROSITE" id="PS50110"/>
    </source>
</evidence>
<keyword evidence="1 6" id="KW-0597">Phosphoprotein</keyword>
<dbReference type="PROSITE" id="PS50110">
    <property type="entry name" value="RESPONSE_REGULATORY"/>
    <property type="match status" value="1"/>
</dbReference>
<dbReference type="Gene3D" id="1.10.10.10">
    <property type="entry name" value="Winged helix-like DNA-binding domain superfamily/Winged helix DNA-binding domain"/>
    <property type="match status" value="1"/>
</dbReference>
<keyword evidence="2" id="KW-0902">Two-component regulatory system</keyword>
<evidence type="ECO:0000256" key="1">
    <source>
        <dbReference type="ARBA" id="ARBA00022553"/>
    </source>
</evidence>
<dbReference type="Gene3D" id="3.40.50.2300">
    <property type="match status" value="1"/>
</dbReference>
<proteinExistence type="predicted"/>
<dbReference type="Pfam" id="PF00486">
    <property type="entry name" value="Trans_reg_C"/>
    <property type="match status" value="1"/>
</dbReference>
<evidence type="ECO:0000256" key="4">
    <source>
        <dbReference type="ARBA" id="ARBA00023125"/>
    </source>
</evidence>
<dbReference type="Proteomes" id="UP001264980">
    <property type="component" value="Unassembled WGS sequence"/>
</dbReference>
<evidence type="ECO:0000256" key="5">
    <source>
        <dbReference type="ARBA" id="ARBA00023163"/>
    </source>
</evidence>
<evidence type="ECO:0000313" key="10">
    <source>
        <dbReference type="EMBL" id="MDR6809608.1"/>
    </source>
</evidence>
<keyword evidence="11" id="KW-1185">Reference proteome</keyword>
<dbReference type="Pfam" id="PF00072">
    <property type="entry name" value="Response_reg"/>
    <property type="match status" value="1"/>
</dbReference>
<dbReference type="InterPro" id="IPR036388">
    <property type="entry name" value="WH-like_DNA-bd_sf"/>
</dbReference>
<dbReference type="SUPFAM" id="SSF52172">
    <property type="entry name" value="CheY-like"/>
    <property type="match status" value="1"/>
</dbReference>
<sequence length="226" mass="26017">MQVLLVEDDPKLAAFVQKGFFSENINLEIAYDGYIGKRILEQHKFDVVILDVNLPGLNGFQLCGFVKASWPETPVMMLTALGMLQDKISGFQAGADDYLSKPFDFQELLMRTKALARRAGAYSQAKILQISDLVMELDGQIVKRGNRIIDLSKREFDLLEYLLLNKRKIVSRVDILEKVWGLHFDTSTNVIDVYINYLRRKIDKDFEQKLIHTVVGRGYTIREPWQ</sequence>
<dbReference type="InterPro" id="IPR039420">
    <property type="entry name" value="WalR-like"/>
</dbReference>
<organism evidence="10 11">
    <name type="scientific">Dyadobacter fermentans</name>
    <dbReference type="NCBI Taxonomy" id="94254"/>
    <lineage>
        <taxon>Bacteria</taxon>
        <taxon>Pseudomonadati</taxon>
        <taxon>Bacteroidota</taxon>
        <taxon>Cytophagia</taxon>
        <taxon>Cytophagales</taxon>
        <taxon>Spirosomataceae</taxon>
        <taxon>Dyadobacter</taxon>
    </lineage>
</organism>
<evidence type="ECO:0000256" key="3">
    <source>
        <dbReference type="ARBA" id="ARBA00023015"/>
    </source>
</evidence>
<dbReference type="InterPro" id="IPR001789">
    <property type="entry name" value="Sig_transdc_resp-reg_receiver"/>
</dbReference>
<dbReference type="Gene3D" id="6.10.250.690">
    <property type="match status" value="1"/>
</dbReference>
<keyword evidence="3" id="KW-0805">Transcription regulation</keyword>
<feature type="DNA-binding region" description="OmpR/PhoB-type" evidence="7">
    <location>
        <begin position="125"/>
        <end position="223"/>
    </location>
</feature>
<reference evidence="10 11" key="1">
    <citation type="submission" date="2023-07" db="EMBL/GenBank/DDBJ databases">
        <title>Sorghum-associated microbial communities from plants grown in Nebraska, USA.</title>
        <authorList>
            <person name="Schachtman D."/>
        </authorList>
    </citation>
    <scope>NUCLEOTIDE SEQUENCE [LARGE SCALE GENOMIC DNA]</scope>
    <source>
        <strain evidence="10 11">BE57</strain>
    </source>
</reference>
<feature type="domain" description="Response regulatory" evidence="8">
    <location>
        <begin position="2"/>
        <end position="116"/>
    </location>
</feature>
<dbReference type="SMART" id="SM00448">
    <property type="entry name" value="REC"/>
    <property type="match status" value="1"/>
</dbReference>
<evidence type="ECO:0000256" key="2">
    <source>
        <dbReference type="ARBA" id="ARBA00023012"/>
    </source>
</evidence>
<dbReference type="PANTHER" id="PTHR48111">
    <property type="entry name" value="REGULATOR OF RPOS"/>
    <property type="match status" value="1"/>
</dbReference>
<dbReference type="SMART" id="SM00862">
    <property type="entry name" value="Trans_reg_C"/>
    <property type="match status" value="1"/>
</dbReference>
<evidence type="ECO:0000313" key="11">
    <source>
        <dbReference type="Proteomes" id="UP001264980"/>
    </source>
</evidence>
<comment type="caution">
    <text evidence="10">The sequence shown here is derived from an EMBL/GenBank/DDBJ whole genome shotgun (WGS) entry which is preliminary data.</text>
</comment>
<dbReference type="PANTHER" id="PTHR48111:SF22">
    <property type="entry name" value="REGULATOR OF RPOS"/>
    <property type="match status" value="1"/>
</dbReference>
<accession>A0ABU1R8B3</accession>
<feature type="domain" description="OmpR/PhoB-type" evidence="9">
    <location>
        <begin position="125"/>
        <end position="223"/>
    </location>
</feature>